<dbReference type="InterPro" id="IPR029058">
    <property type="entry name" value="AB_hydrolase_fold"/>
</dbReference>
<sequence>MTMMEKGSYESVPEELALQMVVSRKFIRENPEAAEGVRRMVAATRDDNPGDAEAFEHQQVALGKFDIYDRLPEIKAKTLVIAPRYDIVIPPANGALIATQIETSDLLWLPNSAHPMIEDTELVARKVKEFLDAE</sequence>
<dbReference type="Proteomes" id="UP000005561">
    <property type="component" value="Unassembled WGS sequence"/>
</dbReference>
<dbReference type="STRING" id="168384.SAMN05660368_00551"/>
<evidence type="ECO:0000313" key="1">
    <source>
        <dbReference type="EMBL" id="EET61902.1"/>
    </source>
</evidence>
<dbReference type="Gene3D" id="3.40.50.1820">
    <property type="entry name" value="alpha/beta hydrolase"/>
    <property type="match status" value="1"/>
</dbReference>
<gene>
    <name evidence="1" type="ORF">BRYFOR_06094</name>
</gene>
<keyword evidence="2" id="KW-1185">Reference proteome</keyword>
<dbReference type="SUPFAM" id="SSF53474">
    <property type="entry name" value="alpha/beta-Hydrolases"/>
    <property type="match status" value="1"/>
</dbReference>
<dbReference type="EMBL" id="ACCL02000004">
    <property type="protein sequence ID" value="EET61902.1"/>
    <property type="molecule type" value="Genomic_DNA"/>
</dbReference>
<proteinExistence type="predicted"/>
<dbReference type="AlphaFoldDB" id="C6LBV0"/>
<reference evidence="1" key="1">
    <citation type="submission" date="2009-07" db="EMBL/GenBank/DDBJ databases">
        <authorList>
            <person name="Weinstock G."/>
            <person name="Sodergren E."/>
            <person name="Clifton S."/>
            <person name="Fulton L."/>
            <person name="Fulton B."/>
            <person name="Courtney L."/>
            <person name="Fronick C."/>
            <person name="Harrison M."/>
            <person name="Strong C."/>
            <person name="Farmer C."/>
            <person name="Delahaunty K."/>
            <person name="Markovic C."/>
            <person name="Hall O."/>
            <person name="Minx P."/>
            <person name="Tomlinson C."/>
            <person name="Mitreva M."/>
            <person name="Nelson J."/>
            <person name="Hou S."/>
            <person name="Wollam A."/>
            <person name="Pepin K.H."/>
            <person name="Johnson M."/>
            <person name="Bhonagiri V."/>
            <person name="Nash W.E."/>
            <person name="Warren W."/>
            <person name="Chinwalla A."/>
            <person name="Mardis E.R."/>
            <person name="Wilson R.K."/>
        </authorList>
    </citation>
    <scope>NUCLEOTIDE SEQUENCE [LARGE SCALE GENOMIC DNA]</scope>
    <source>
        <strain evidence="1">DSM 14469</strain>
    </source>
</reference>
<comment type="caution">
    <text evidence="1">The sequence shown here is derived from an EMBL/GenBank/DDBJ whole genome shotgun (WGS) entry which is preliminary data.</text>
</comment>
<accession>C6LBV0</accession>
<name>C6LBV0_9FIRM</name>
<evidence type="ECO:0000313" key="2">
    <source>
        <dbReference type="Proteomes" id="UP000005561"/>
    </source>
</evidence>
<protein>
    <submittedName>
        <fullName evidence="1">Uncharacterized protein</fullName>
    </submittedName>
</protein>
<organism evidence="1 2">
    <name type="scientific">Marvinbryantia formatexigens DSM 14469</name>
    <dbReference type="NCBI Taxonomy" id="478749"/>
    <lineage>
        <taxon>Bacteria</taxon>
        <taxon>Bacillati</taxon>
        <taxon>Bacillota</taxon>
        <taxon>Clostridia</taxon>
        <taxon>Lachnospirales</taxon>
        <taxon>Lachnospiraceae</taxon>
        <taxon>Marvinbryantia</taxon>
    </lineage>
</organism>